<dbReference type="GO" id="GO:0010088">
    <property type="term" value="P:phloem development"/>
    <property type="evidence" value="ECO:0007669"/>
    <property type="project" value="InterPro"/>
</dbReference>
<dbReference type="Pfam" id="PF14577">
    <property type="entry name" value="SEO_C"/>
    <property type="match status" value="1"/>
</dbReference>
<dbReference type="InterPro" id="IPR027944">
    <property type="entry name" value="SEO_C"/>
</dbReference>
<evidence type="ECO:0000313" key="3">
    <source>
        <dbReference type="EMBL" id="SPC93512.1"/>
    </source>
</evidence>
<dbReference type="InterPro" id="IPR027942">
    <property type="entry name" value="SEO_N"/>
</dbReference>
<evidence type="ECO:0000259" key="1">
    <source>
        <dbReference type="Pfam" id="PF14576"/>
    </source>
</evidence>
<evidence type="ECO:0008006" key="4">
    <source>
        <dbReference type="Google" id="ProtNLM"/>
    </source>
</evidence>
<feature type="domain" description="Sieve element occlusion N-terminal" evidence="1">
    <location>
        <begin position="6"/>
        <end position="53"/>
    </location>
</feature>
<protein>
    <recommendedName>
        <fullName evidence="4">Sieve element occlusion C-terminal domain-containing protein</fullName>
    </recommendedName>
</protein>
<dbReference type="Pfam" id="PF14576">
    <property type="entry name" value="SEO_N"/>
    <property type="match status" value="1"/>
</dbReference>
<dbReference type="AlphaFoldDB" id="A0A2N9G1S7"/>
<sequence>MVASISRDKKQELNHYAVKLNVILPKLKNQIAICKEQREETEAYRKLVKLFQTSMEITEVLTGLIDPTNKMQPLNDWSTKELLHVEIDVLKTKNVLLFISDLDISDADISILRLISDKIGKEDHYKIVWIPFMEEWTKDQKNKFENLQMPGYTGYIARYNLKIASCRFIKEQWHFKGKPLLVVLNSQGQVECENAMHMIRVYGVESFPFTREAEETLLKEKCWIEFVTIHIKPEIPSWEKGISIELVAVEKEKLNVFESFWTSIESMFISKAQWKTETDDVGQEIQKLLSYKNESAWTVFTKGSSVLVSGKTVLKALENFDTWKEQLHEKDFETAFKECHDRFVATEMLHICSRIDIPLTTGITTETMICSHCQAIMETYISFKCCHKVGAARISIA</sequence>
<proteinExistence type="predicted"/>
<dbReference type="InterPro" id="IPR039299">
    <property type="entry name" value="SEOA"/>
</dbReference>
<dbReference type="EMBL" id="OIVN01001400">
    <property type="protein sequence ID" value="SPC93512.1"/>
    <property type="molecule type" value="Genomic_DNA"/>
</dbReference>
<feature type="domain" description="Sieve element occlusion C-terminal" evidence="2">
    <location>
        <begin position="254"/>
        <end position="387"/>
    </location>
</feature>
<reference evidence="3" key="1">
    <citation type="submission" date="2018-02" db="EMBL/GenBank/DDBJ databases">
        <authorList>
            <person name="Cohen D.B."/>
            <person name="Kent A.D."/>
        </authorList>
    </citation>
    <scope>NUCLEOTIDE SEQUENCE</scope>
</reference>
<name>A0A2N9G1S7_FAGSY</name>
<dbReference type="PANTHER" id="PTHR33232:SF18">
    <property type="entry name" value="PROTEIN SIEVE ELEMENT OCCLUSION B-LIKE"/>
    <property type="match status" value="1"/>
</dbReference>
<evidence type="ECO:0000259" key="2">
    <source>
        <dbReference type="Pfam" id="PF14577"/>
    </source>
</evidence>
<organism evidence="3">
    <name type="scientific">Fagus sylvatica</name>
    <name type="common">Beechnut</name>
    <dbReference type="NCBI Taxonomy" id="28930"/>
    <lineage>
        <taxon>Eukaryota</taxon>
        <taxon>Viridiplantae</taxon>
        <taxon>Streptophyta</taxon>
        <taxon>Embryophyta</taxon>
        <taxon>Tracheophyta</taxon>
        <taxon>Spermatophyta</taxon>
        <taxon>Magnoliopsida</taxon>
        <taxon>eudicotyledons</taxon>
        <taxon>Gunneridae</taxon>
        <taxon>Pentapetalae</taxon>
        <taxon>rosids</taxon>
        <taxon>fabids</taxon>
        <taxon>Fagales</taxon>
        <taxon>Fagaceae</taxon>
        <taxon>Fagus</taxon>
    </lineage>
</organism>
<gene>
    <name evidence="3" type="ORF">FSB_LOCUS21394</name>
</gene>
<accession>A0A2N9G1S7</accession>
<dbReference type="PANTHER" id="PTHR33232">
    <property type="entry name" value="PROTEIN SIEVE ELEMENT OCCLUSION B-LIKE"/>
    <property type="match status" value="1"/>
</dbReference>